<dbReference type="EnsemblMetazoa" id="XM_038018497.1">
    <property type="protein sequence ID" value="XP_037874425.1"/>
    <property type="gene ID" value="LOC110386178"/>
</dbReference>
<dbReference type="AlphaFoldDB" id="A0A8R2R6A6"/>
<name>A0A8R2R6A6_BOMMO</name>
<dbReference type="EnsemblMetazoa" id="XM_038018499.1">
    <property type="protein sequence ID" value="XP_037874427.1"/>
    <property type="gene ID" value="LOC110386178"/>
</dbReference>
<dbReference type="Proteomes" id="UP000005204">
    <property type="component" value="Unassembled WGS sequence"/>
</dbReference>
<reference evidence="3" key="1">
    <citation type="journal article" date="2008" name="Insect Biochem. Mol. Biol.">
        <title>The genome of a lepidopteran model insect, the silkworm Bombyx mori.</title>
        <authorList>
            <consortium name="International Silkworm Genome Consortium"/>
        </authorList>
    </citation>
    <scope>NUCLEOTIDE SEQUENCE [LARGE SCALE GENOMIC DNA]</scope>
    <source>
        <strain evidence="3">p50T</strain>
    </source>
</reference>
<organism evidence="2 3">
    <name type="scientific">Bombyx mori</name>
    <name type="common">Silk moth</name>
    <dbReference type="NCBI Taxonomy" id="7091"/>
    <lineage>
        <taxon>Eukaryota</taxon>
        <taxon>Metazoa</taxon>
        <taxon>Ecdysozoa</taxon>
        <taxon>Arthropoda</taxon>
        <taxon>Hexapoda</taxon>
        <taxon>Insecta</taxon>
        <taxon>Pterygota</taxon>
        <taxon>Neoptera</taxon>
        <taxon>Endopterygota</taxon>
        <taxon>Lepidoptera</taxon>
        <taxon>Glossata</taxon>
        <taxon>Ditrysia</taxon>
        <taxon>Bombycoidea</taxon>
        <taxon>Bombycidae</taxon>
        <taxon>Bombycinae</taxon>
        <taxon>Bombyx</taxon>
    </lineage>
</organism>
<protein>
    <submittedName>
        <fullName evidence="2">Uncharacterized protein</fullName>
    </submittedName>
</protein>
<dbReference type="RefSeq" id="XP_037874425.1">
    <property type="nucleotide sequence ID" value="XM_038018497.2"/>
</dbReference>
<evidence type="ECO:0000313" key="2">
    <source>
        <dbReference type="EnsemblMetazoa" id="XP_037874425.1"/>
    </source>
</evidence>
<sequence>MHRPWLSRRINDENKINASIVTTSEAPEISSTVGLKKKLVYMEDLKKALDEFEKKLDRGSSTTTSNQYASTNHFNQNVNRIMEILKKGVHVETSVPEPHDENLDWIQIKIPKDM</sequence>
<dbReference type="KEGG" id="bmor:110386178"/>
<accession>A0A8R2R6A6</accession>
<keyword evidence="1" id="KW-0175">Coiled coil</keyword>
<evidence type="ECO:0000313" key="3">
    <source>
        <dbReference type="Proteomes" id="UP000005204"/>
    </source>
</evidence>
<keyword evidence="3" id="KW-1185">Reference proteome</keyword>
<proteinExistence type="predicted"/>
<dbReference type="GeneID" id="110386178"/>
<feature type="coiled-coil region" evidence="1">
    <location>
        <begin position="35"/>
        <end position="62"/>
    </location>
</feature>
<evidence type="ECO:0000256" key="1">
    <source>
        <dbReference type="SAM" id="Coils"/>
    </source>
</evidence>
<reference evidence="2" key="2">
    <citation type="submission" date="2022-06" db="UniProtKB">
        <authorList>
            <consortium name="EnsemblMetazoa"/>
        </authorList>
    </citation>
    <scope>IDENTIFICATION</scope>
    <source>
        <strain evidence="2">p50T (Dazao)</strain>
    </source>
</reference>